<dbReference type="EMBL" id="KZ821676">
    <property type="protein sequence ID" value="PYH86452.1"/>
    <property type="molecule type" value="Genomic_DNA"/>
</dbReference>
<keyword evidence="4 6" id="KW-0472">Membrane</keyword>
<feature type="transmembrane region" description="Helical" evidence="6">
    <location>
        <begin position="26"/>
        <end position="43"/>
    </location>
</feature>
<dbReference type="PANTHER" id="PTHR33048:SF47">
    <property type="entry name" value="INTEGRAL MEMBRANE PROTEIN-RELATED"/>
    <property type="match status" value="1"/>
</dbReference>
<dbReference type="GeneID" id="37134794"/>
<comment type="similarity">
    <text evidence="5">Belongs to the SAT4 family.</text>
</comment>
<evidence type="ECO:0000256" key="4">
    <source>
        <dbReference type="ARBA" id="ARBA00023136"/>
    </source>
</evidence>
<dbReference type="GO" id="GO:0016616">
    <property type="term" value="F:oxidoreductase activity, acting on the CH-OH group of donors, NAD or NADP as acceptor"/>
    <property type="evidence" value="ECO:0007669"/>
    <property type="project" value="InterPro"/>
</dbReference>
<dbReference type="Pfam" id="PF01073">
    <property type="entry name" value="3Beta_HSD"/>
    <property type="match status" value="1"/>
</dbReference>
<keyword evidence="3 6" id="KW-1133">Transmembrane helix</keyword>
<feature type="transmembrane region" description="Helical" evidence="6">
    <location>
        <begin position="221"/>
        <end position="240"/>
    </location>
</feature>
<dbReference type="Proteomes" id="UP000248340">
    <property type="component" value="Unassembled WGS sequence"/>
</dbReference>
<keyword evidence="2 6" id="KW-0812">Transmembrane</keyword>
<feature type="transmembrane region" description="Helical" evidence="6">
    <location>
        <begin position="64"/>
        <end position="86"/>
    </location>
</feature>
<evidence type="ECO:0000256" key="6">
    <source>
        <dbReference type="SAM" id="Phobius"/>
    </source>
</evidence>
<dbReference type="GO" id="GO:0006694">
    <property type="term" value="P:steroid biosynthetic process"/>
    <property type="evidence" value="ECO:0007669"/>
    <property type="project" value="InterPro"/>
</dbReference>
<evidence type="ECO:0000256" key="5">
    <source>
        <dbReference type="ARBA" id="ARBA00038359"/>
    </source>
</evidence>
<dbReference type="InterPro" id="IPR049326">
    <property type="entry name" value="Rhodopsin_dom_fungi"/>
</dbReference>
<gene>
    <name evidence="9" type="ORF">BO82DRAFT_300298</name>
</gene>
<protein>
    <submittedName>
        <fullName evidence="9">NAD(P)-binding protein</fullName>
    </submittedName>
</protein>
<dbReference type="GO" id="GO:0016020">
    <property type="term" value="C:membrane"/>
    <property type="evidence" value="ECO:0007669"/>
    <property type="project" value="UniProtKB-SubCell"/>
</dbReference>
<feature type="transmembrane region" description="Helical" evidence="6">
    <location>
        <begin position="106"/>
        <end position="129"/>
    </location>
</feature>
<feature type="transmembrane region" description="Helical" evidence="6">
    <location>
        <begin position="185"/>
        <end position="209"/>
    </location>
</feature>
<dbReference type="OrthoDB" id="10058185at2759"/>
<dbReference type="VEuPathDB" id="FungiDB:BO82DRAFT_300298"/>
<feature type="transmembrane region" description="Helical" evidence="6">
    <location>
        <begin position="328"/>
        <end position="348"/>
    </location>
</feature>
<dbReference type="STRING" id="1448315.A0A319E5T1"/>
<keyword evidence="10" id="KW-1185">Reference proteome</keyword>
<evidence type="ECO:0000256" key="3">
    <source>
        <dbReference type="ARBA" id="ARBA00022989"/>
    </source>
</evidence>
<dbReference type="InterPro" id="IPR052337">
    <property type="entry name" value="SAT4-like"/>
</dbReference>
<organism evidence="9 10">
    <name type="scientific">Aspergillus uvarum CBS 121591</name>
    <dbReference type="NCBI Taxonomy" id="1448315"/>
    <lineage>
        <taxon>Eukaryota</taxon>
        <taxon>Fungi</taxon>
        <taxon>Dikarya</taxon>
        <taxon>Ascomycota</taxon>
        <taxon>Pezizomycotina</taxon>
        <taxon>Eurotiomycetes</taxon>
        <taxon>Eurotiomycetidae</taxon>
        <taxon>Eurotiales</taxon>
        <taxon>Aspergillaceae</taxon>
        <taxon>Aspergillus</taxon>
        <taxon>Aspergillus subgen. Circumdati</taxon>
    </lineage>
</organism>
<proteinExistence type="inferred from homology"/>
<reference evidence="9 10" key="1">
    <citation type="submission" date="2016-12" db="EMBL/GenBank/DDBJ databases">
        <title>The genomes of Aspergillus section Nigri reveals drivers in fungal speciation.</title>
        <authorList>
            <consortium name="DOE Joint Genome Institute"/>
            <person name="Vesth T.C."/>
            <person name="Nybo J."/>
            <person name="Theobald S."/>
            <person name="Brandl J."/>
            <person name="Frisvad J.C."/>
            <person name="Nielsen K.F."/>
            <person name="Lyhne E.K."/>
            <person name="Kogle M.E."/>
            <person name="Kuo A."/>
            <person name="Riley R."/>
            <person name="Clum A."/>
            <person name="Nolan M."/>
            <person name="Lipzen A."/>
            <person name="Salamov A."/>
            <person name="Henrissat B."/>
            <person name="Wiebenga A."/>
            <person name="De Vries R.P."/>
            <person name="Grigoriev I.V."/>
            <person name="Mortensen U.H."/>
            <person name="Andersen M.R."/>
            <person name="Baker S.E."/>
        </authorList>
    </citation>
    <scope>NUCLEOTIDE SEQUENCE [LARGE SCALE GENOMIC DNA]</scope>
    <source>
        <strain evidence="9 10">CBS 121591</strain>
    </source>
</reference>
<dbReference type="AlphaFoldDB" id="A0A319E5T1"/>
<dbReference type="RefSeq" id="XP_025496652.1">
    <property type="nucleotide sequence ID" value="XM_025632053.1"/>
</dbReference>
<dbReference type="Gene3D" id="3.40.50.720">
    <property type="entry name" value="NAD(P)-binding Rossmann-like Domain"/>
    <property type="match status" value="1"/>
</dbReference>
<evidence type="ECO:0000259" key="8">
    <source>
        <dbReference type="Pfam" id="PF20684"/>
    </source>
</evidence>
<evidence type="ECO:0000256" key="1">
    <source>
        <dbReference type="ARBA" id="ARBA00004141"/>
    </source>
</evidence>
<dbReference type="SUPFAM" id="SSF51735">
    <property type="entry name" value="NAD(P)-binding Rossmann-fold domains"/>
    <property type="match status" value="1"/>
</dbReference>
<accession>A0A319E5T1</accession>
<comment type="subcellular location">
    <subcellularLocation>
        <location evidence="1">Membrane</location>
        <topology evidence="1">Multi-pass membrane protein</topology>
    </subcellularLocation>
</comment>
<evidence type="ECO:0000259" key="7">
    <source>
        <dbReference type="Pfam" id="PF01073"/>
    </source>
</evidence>
<dbReference type="Pfam" id="PF20684">
    <property type="entry name" value="Fung_rhodopsin"/>
    <property type="match status" value="1"/>
</dbReference>
<sequence>MDYNTPAVAPPPGVVPNFDNPPSQRTAIIVLQSIFLFLALLAVSARVWARTCIIKFWGAEDTTCILAACGSIAHMTLYTQTLPLGIGRHMWDVRAINLIDPSSTRVLDAGGITFPWTVCFAKISILLLYKRVFPLHREIVATWIGIVADAVLYTFCIAVAIGSLVQCAELSQLEAPYCKFTSGTMITIQSVINVVTDFYVLLLPIPRLLKLQVSRRRRIGLLVTFMSGLGACAASLARLVNFQLNDSSDVFWTTGRNAQFTIVEMNIAIIVACATSFPMCFARLRSLTSSFYNSAVSLLQSGSRETPKVSETGDGVPRSHLSRSYRRLLIGVPVLITGGNGFIAYHIIAKILETEPECTIHSIDINTSRNRHAAPNVHYHHGDMARAADVQRIMQLARPSTIFHTASPEFSDEPESAYRGIVVDGTHHLLAAAQAVGTVRALVNTSTSGVINDNHTDLVDATEDSPILRPPAQQRLYCIAKADAEDAITAANRTSATGPADDNGLLTCAIRPALAFGERDHGTLGKMYAVARQGKLRFQMGDGRNLYDFVYVGNLAEAHLLAARKLLAAWGQPAVVDGRVDGECFHVTNEEPWLFWDFQREVSRLVGKPVRKEDVVVIPKWVGLTIGFVNEWVAWVVSGGTRKANMTREGIRFSTLVRTLNGGKARRVLGYQPRVGVREGLERSVRWFVENDEAAKGEKED</sequence>
<feature type="transmembrane region" description="Helical" evidence="6">
    <location>
        <begin position="141"/>
        <end position="165"/>
    </location>
</feature>
<feature type="domain" description="Rhodopsin" evidence="8">
    <location>
        <begin position="45"/>
        <end position="279"/>
    </location>
</feature>
<feature type="domain" description="3-beta hydroxysteroid dehydrogenase/isomerase" evidence="7">
    <location>
        <begin position="335"/>
        <end position="610"/>
    </location>
</feature>
<name>A0A319E5T1_9EURO</name>
<evidence type="ECO:0000313" key="10">
    <source>
        <dbReference type="Proteomes" id="UP000248340"/>
    </source>
</evidence>
<feature type="transmembrane region" description="Helical" evidence="6">
    <location>
        <begin position="260"/>
        <end position="282"/>
    </location>
</feature>
<evidence type="ECO:0000313" key="9">
    <source>
        <dbReference type="EMBL" id="PYH86452.1"/>
    </source>
</evidence>
<dbReference type="PANTHER" id="PTHR33048">
    <property type="entry name" value="PTH11-LIKE INTEGRAL MEMBRANE PROTEIN (AFU_ORTHOLOGUE AFUA_5G11245)"/>
    <property type="match status" value="1"/>
</dbReference>
<dbReference type="InterPro" id="IPR002225">
    <property type="entry name" value="3Beta_OHSteriod_DH/Estase"/>
</dbReference>
<evidence type="ECO:0000256" key="2">
    <source>
        <dbReference type="ARBA" id="ARBA00022692"/>
    </source>
</evidence>
<dbReference type="InterPro" id="IPR036291">
    <property type="entry name" value="NAD(P)-bd_dom_sf"/>
</dbReference>